<feature type="non-terminal residue" evidence="4">
    <location>
        <position position="377"/>
    </location>
</feature>
<dbReference type="Pfam" id="PF13578">
    <property type="entry name" value="Methyltransf_24"/>
    <property type="match status" value="1"/>
</dbReference>
<dbReference type="InterPro" id="IPR029063">
    <property type="entry name" value="SAM-dependent_MTases_sf"/>
</dbReference>
<keyword evidence="3" id="KW-0175">Coiled coil</keyword>
<evidence type="ECO:0000256" key="3">
    <source>
        <dbReference type="SAM" id="Coils"/>
    </source>
</evidence>
<dbReference type="SUPFAM" id="SSF53335">
    <property type="entry name" value="S-adenosyl-L-methionine-dependent methyltransferases"/>
    <property type="match status" value="1"/>
</dbReference>
<proteinExistence type="predicted"/>
<dbReference type="GO" id="GO:0005886">
    <property type="term" value="C:plasma membrane"/>
    <property type="evidence" value="ECO:0007669"/>
    <property type="project" value="TreeGrafter"/>
</dbReference>
<name>A0A2W5EUY4_9SPHI</name>
<evidence type="ECO:0000313" key="5">
    <source>
        <dbReference type="Proteomes" id="UP000249645"/>
    </source>
</evidence>
<feature type="coiled-coil region" evidence="3">
    <location>
        <begin position="255"/>
        <end position="282"/>
    </location>
</feature>
<keyword evidence="2" id="KW-0808">Transferase</keyword>
<accession>A0A2W5EUY4</accession>
<keyword evidence="1" id="KW-0489">Methyltransferase</keyword>
<dbReference type="Gene3D" id="3.40.50.150">
    <property type="entry name" value="Vaccinia Virus protein VP39"/>
    <property type="match status" value="1"/>
</dbReference>
<evidence type="ECO:0008006" key="6">
    <source>
        <dbReference type="Google" id="ProtNLM"/>
    </source>
</evidence>
<gene>
    <name evidence="4" type="ORF">DI598_10675</name>
</gene>
<dbReference type="GO" id="GO:0032259">
    <property type="term" value="P:methylation"/>
    <property type="evidence" value="ECO:0007669"/>
    <property type="project" value="UniProtKB-KW"/>
</dbReference>
<reference evidence="4 5" key="1">
    <citation type="submission" date="2017-11" db="EMBL/GenBank/DDBJ databases">
        <title>Infants hospitalized years apart are colonized by the same room-sourced microbial strains.</title>
        <authorList>
            <person name="Brooks B."/>
            <person name="Olm M.R."/>
            <person name="Firek B.A."/>
            <person name="Baker R."/>
            <person name="Thomas B.C."/>
            <person name="Morowitz M.J."/>
            <person name="Banfield J.F."/>
        </authorList>
    </citation>
    <scope>NUCLEOTIDE SEQUENCE [LARGE SCALE GENOMIC DNA]</scope>
    <source>
        <strain evidence="4">S2_009_000_R2_76</strain>
    </source>
</reference>
<protein>
    <recommendedName>
        <fullName evidence="6">Class I SAM-dependent methyltransferase</fullName>
    </recommendedName>
</protein>
<sequence length="377" mass="43794">MSNMDLDNLRLSESIFWEPIRVLKDSAWAGHIPFAHWIVTVLRPNVFVELGIHSGVSYGAFCNAVKKNDYSTRCYAVDTWLGDSQAGLYSSKVFEDVNKFNKENFGSFSTLIQSTFDDAVANFKDGSVDLLHIDGFHSYDAVKHDFETWLPKMSDKGVVVLHDTNEIQEGFGVWKFWQELESKYTNHFHFLHCHGLGVVFVGSELPSVLQSFFNEKEDNILLIRNLFSAVGGKFERDIQLLIQQDHNDQQIASFESKLDSNIKRLQEEKLSLKNDLQNKSKEVNSLYANIWLFNNQVQSLEKDSLWRFLRKHPALKRFLTKYIGYVRASLKGRLKQERKRFRRAGRHVSIIENSPFFDAEWYKKKYFDIIYSGFSPA</sequence>
<dbReference type="AlphaFoldDB" id="A0A2W5EUY4"/>
<evidence type="ECO:0000313" key="4">
    <source>
        <dbReference type="EMBL" id="PZP47811.1"/>
    </source>
</evidence>
<dbReference type="EMBL" id="QFOI01000181">
    <property type="protein sequence ID" value="PZP47811.1"/>
    <property type="molecule type" value="Genomic_DNA"/>
</dbReference>
<dbReference type="PANTHER" id="PTHR40048">
    <property type="entry name" value="RHAMNOSYL O-METHYLTRANSFERASE"/>
    <property type="match status" value="1"/>
</dbReference>
<comment type="caution">
    <text evidence="4">The sequence shown here is derived from an EMBL/GenBank/DDBJ whole genome shotgun (WGS) entry which is preliminary data.</text>
</comment>
<dbReference type="PANTHER" id="PTHR40048:SF1">
    <property type="entry name" value="RHAMNOSYL O-METHYLTRANSFERASE"/>
    <property type="match status" value="1"/>
</dbReference>
<dbReference type="GO" id="GO:0071770">
    <property type="term" value="P:DIM/DIP cell wall layer assembly"/>
    <property type="evidence" value="ECO:0007669"/>
    <property type="project" value="TreeGrafter"/>
</dbReference>
<dbReference type="Proteomes" id="UP000249645">
    <property type="component" value="Unassembled WGS sequence"/>
</dbReference>
<organism evidence="4 5">
    <name type="scientific">Pseudopedobacter saltans</name>
    <dbReference type="NCBI Taxonomy" id="151895"/>
    <lineage>
        <taxon>Bacteria</taxon>
        <taxon>Pseudomonadati</taxon>
        <taxon>Bacteroidota</taxon>
        <taxon>Sphingobacteriia</taxon>
        <taxon>Sphingobacteriales</taxon>
        <taxon>Sphingobacteriaceae</taxon>
        <taxon>Pseudopedobacter</taxon>
    </lineage>
</organism>
<evidence type="ECO:0000256" key="1">
    <source>
        <dbReference type="ARBA" id="ARBA00022603"/>
    </source>
</evidence>
<dbReference type="GO" id="GO:0008168">
    <property type="term" value="F:methyltransferase activity"/>
    <property type="evidence" value="ECO:0007669"/>
    <property type="project" value="UniProtKB-KW"/>
</dbReference>
<evidence type="ECO:0000256" key="2">
    <source>
        <dbReference type="ARBA" id="ARBA00022679"/>
    </source>
</evidence>